<dbReference type="EMBL" id="CP003066">
    <property type="protein sequence ID" value="AGB18865.1"/>
    <property type="molecule type" value="Genomic_DNA"/>
</dbReference>
<reference evidence="1 2" key="1">
    <citation type="submission" date="2012-03" db="EMBL/GenBank/DDBJ databases">
        <title>Complete sequence of chromosome of Thermoanaerobacterium thermosaccharolyticum M0795.</title>
        <authorList>
            <consortium name="US DOE Joint Genome Institute"/>
            <person name="Lucas S."/>
            <person name="Han J."/>
            <person name="Lapidus A."/>
            <person name="Cheng J.-F."/>
            <person name="Goodwin L."/>
            <person name="Pitluck S."/>
            <person name="Peters L."/>
            <person name="Teshima H."/>
            <person name="Detter J.C."/>
            <person name="Han C."/>
            <person name="Tapia R."/>
            <person name="Land M."/>
            <person name="Hauser L."/>
            <person name="Kyrpides N."/>
            <person name="Ivanova N."/>
            <person name="Pagani I."/>
            <person name="Feinberg L."/>
            <person name="Folden J."/>
            <person name="Hogsett D."/>
            <person name="Shaw J."/>
            <person name="Woyke T."/>
        </authorList>
    </citation>
    <scope>NUCLEOTIDE SEQUENCE [LARGE SCALE GENOMIC DNA]</scope>
    <source>
        <strain evidence="1 2">M0795</strain>
    </source>
</reference>
<protein>
    <submittedName>
        <fullName evidence="1">Uncharacterized protein</fullName>
    </submittedName>
</protein>
<proteinExistence type="predicted"/>
<organism evidence="1 2">
    <name type="scientific">Thermoanaerobacterium thermosaccharolyticum M0795</name>
    <dbReference type="NCBI Taxonomy" id="698948"/>
    <lineage>
        <taxon>Bacteria</taxon>
        <taxon>Bacillati</taxon>
        <taxon>Bacillota</taxon>
        <taxon>Clostridia</taxon>
        <taxon>Thermoanaerobacterales</taxon>
        <taxon>Thermoanaerobacteraceae</taxon>
        <taxon>Thermoanaerobacterium</taxon>
    </lineage>
</organism>
<dbReference type="RefSeq" id="WP_015311501.1">
    <property type="nucleotide sequence ID" value="NC_019970.1"/>
</dbReference>
<dbReference type="AlphaFoldDB" id="L0IH82"/>
<evidence type="ECO:0000313" key="2">
    <source>
        <dbReference type="Proteomes" id="UP000010845"/>
    </source>
</evidence>
<sequence length="62" mass="7134">MFRNAKEGEENVLSLLWIYKNTICKDIPTDALYSTASPENYLIGLNMLQETSFLQLLGQEKH</sequence>
<name>L0IH82_THETR</name>
<dbReference type="PATRIC" id="fig|698948.3.peg.1212"/>
<dbReference type="HOGENOM" id="CLU_2902868_0_0_9"/>
<accession>L0IH82</accession>
<evidence type="ECO:0000313" key="1">
    <source>
        <dbReference type="EMBL" id="AGB18865.1"/>
    </source>
</evidence>
<gene>
    <name evidence="1" type="ORF">Thethe_01219</name>
</gene>
<dbReference type="KEGG" id="tto:Thethe_01219"/>
<dbReference type="Proteomes" id="UP000010845">
    <property type="component" value="Chromosome"/>
</dbReference>